<dbReference type="AlphaFoldDB" id="A0A914WV75"/>
<feature type="chain" id="PRO_5038093662" evidence="1">
    <location>
        <begin position="22"/>
        <end position="117"/>
    </location>
</feature>
<evidence type="ECO:0000256" key="1">
    <source>
        <dbReference type="SAM" id="SignalP"/>
    </source>
</evidence>
<dbReference type="WBParaSite" id="PSAMB.scaffold5363size11882.g26454.t1">
    <property type="protein sequence ID" value="PSAMB.scaffold5363size11882.g26454.t1"/>
    <property type="gene ID" value="PSAMB.scaffold5363size11882.g26454"/>
</dbReference>
<organism evidence="2 3">
    <name type="scientific">Plectus sambesii</name>
    <dbReference type="NCBI Taxonomy" id="2011161"/>
    <lineage>
        <taxon>Eukaryota</taxon>
        <taxon>Metazoa</taxon>
        <taxon>Ecdysozoa</taxon>
        <taxon>Nematoda</taxon>
        <taxon>Chromadorea</taxon>
        <taxon>Plectida</taxon>
        <taxon>Plectina</taxon>
        <taxon>Plectoidea</taxon>
        <taxon>Plectidae</taxon>
        <taxon>Plectus</taxon>
    </lineage>
</organism>
<reference evidence="3" key="1">
    <citation type="submission" date="2022-11" db="UniProtKB">
        <authorList>
            <consortium name="WormBaseParasite"/>
        </authorList>
    </citation>
    <scope>IDENTIFICATION</scope>
</reference>
<accession>A0A914WV75</accession>
<name>A0A914WV75_9BILA</name>
<evidence type="ECO:0000313" key="2">
    <source>
        <dbReference type="Proteomes" id="UP000887566"/>
    </source>
</evidence>
<keyword evidence="2" id="KW-1185">Reference proteome</keyword>
<dbReference type="PROSITE" id="PS51257">
    <property type="entry name" value="PROKAR_LIPOPROTEIN"/>
    <property type="match status" value="1"/>
</dbReference>
<feature type="signal peptide" evidence="1">
    <location>
        <begin position="1"/>
        <end position="21"/>
    </location>
</feature>
<dbReference type="Proteomes" id="UP000887566">
    <property type="component" value="Unplaced"/>
</dbReference>
<sequence length="117" mass="13420">MRRVATLFALCSVLSMSCVHARSFPNSHFNSNSERDVILRRLIHQTKRMNDAEPSQMWSFSPYDFYTRLFIQGEDNPHVPAHSELLGYKKKRNGGILNGGEPAYSRHTPINAFIIPE</sequence>
<proteinExistence type="predicted"/>
<evidence type="ECO:0000313" key="3">
    <source>
        <dbReference type="WBParaSite" id="PSAMB.scaffold5363size11882.g26454.t1"/>
    </source>
</evidence>
<protein>
    <submittedName>
        <fullName evidence="3">Uncharacterized protein</fullName>
    </submittedName>
</protein>
<keyword evidence="1" id="KW-0732">Signal</keyword>